<keyword evidence="2" id="KW-1185">Reference proteome</keyword>
<dbReference type="RefSeq" id="XP_041538233.1">
    <property type="nucleotide sequence ID" value="XM_041684006.1"/>
</dbReference>
<name>A0A7R7W155_ASPKA</name>
<protein>
    <submittedName>
        <fullName evidence="1">Uncharacterized protein</fullName>
    </submittedName>
</protein>
<dbReference type="EMBL" id="AP024425">
    <property type="protein sequence ID" value="BCR94467.1"/>
    <property type="molecule type" value="Genomic_DNA"/>
</dbReference>
<dbReference type="AlphaFoldDB" id="A0A7R7W155"/>
<dbReference type="Proteomes" id="UP000661280">
    <property type="component" value="Chromosome 1"/>
</dbReference>
<proteinExistence type="predicted"/>
<dbReference type="KEGG" id="aluc:AKAW2_11513S"/>
<evidence type="ECO:0000313" key="1">
    <source>
        <dbReference type="EMBL" id="BCR94467.1"/>
    </source>
</evidence>
<sequence length="166" mass="18886">MRHERLGSTGSRQRMVAISVWLVRLAADSDFMSTSEQYESRAVCWASGRLWARRVSPSGCQKEKKSGSSSACPACRQHVRRIFVLPPFHPPFFRIQYFFAKFSFLFELIDLPVFPQSIGEWVPKGSTSLQAHRLLLTFPNLQLPLLRLSPPHGLNATKLFRPLSLA</sequence>
<gene>
    <name evidence="1" type="ORF">AKAW2_11513S</name>
</gene>
<reference evidence="1" key="2">
    <citation type="submission" date="2021-02" db="EMBL/GenBank/DDBJ databases">
        <title>Aspergillus luchuensis mut. kawachii IFO 4304 genome sequence.</title>
        <authorList>
            <person name="Mori K."/>
            <person name="Kadooka C."/>
            <person name="Goto M."/>
            <person name="Futagami T."/>
        </authorList>
    </citation>
    <scope>NUCLEOTIDE SEQUENCE</scope>
    <source>
        <strain evidence="1">IFO 4308</strain>
    </source>
</reference>
<reference evidence="1" key="1">
    <citation type="submission" date="2021-01" db="EMBL/GenBank/DDBJ databases">
        <authorList>
            <consortium name="Aspergillus luchuensis mut. kawachii IFO 4304 genome sequencing consortium"/>
            <person name="Kazuki M."/>
            <person name="Futagami T."/>
        </authorList>
    </citation>
    <scope>NUCLEOTIDE SEQUENCE</scope>
    <source>
        <strain evidence="1">IFO 4308</strain>
    </source>
</reference>
<accession>A0A7R7W155</accession>
<organism evidence="1 2">
    <name type="scientific">Aspergillus kawachii</name>
    <name type="common">White koji mold</name>
    <name type="synonym">Aspergillus awamori var. kawachi</name>
    <dbReference type="NCBI Taxonomy" id="1069201"/>
    <lineage>
        <taxon>Eukaryota</taxon>
        <taxon>Fungi</taxon>
        <taxon>Dikarya</taxon>
        <taxon>Ascomycota</taxon>
        <taxon>Pezizomycotina</taxon>
        <taxon>Eurotiomycetes</taxon>
        <taxon>Eurotiomycetidae</taxon>
        <taxon>Eurotiales</taxon>
        <taxon>Aspergillaceae</taxon>
        <taxon>Aspergillus</taxon>
        <taxon>Aspergillus subgen. Circumdati</taxon>
    </lineage>
</organism>
<evidence type="ECO:0000313" key="2">
    <source>
        <dbReference type="Proteomes" id="UP000661280"/>
    </source>
</evidence>
<dbReference type="GeneID" id="64955792"/>